<dbReference type="Pfam" id="PF13515">
    <property type="entry name" value="FUSC_2"/>
    <property type="match status" value="1"/>
</dbReference>
<proteinExistence type="predicted"/>
<feature type="transmembrane region" description="Helical" evidence="6">
    <location>
        <begin position="27"/>
        <end position="49"/>
    </location>
</feature>
<dbReference type="RefSeq" id="WP_343908572.1">
    <property type="nucleotide sequence ID" value="NZ_BAAAJE010000016.1"/>
</dbReference>
<keyword evidence="9" id="KW-1185">Reference proteome</keyword>
<evidence type="ECO:0000313" key="8">
    <source>
        <dbReference type="EMBL" id="GAA1150854.1"/>
    </source>
</evidence>
<protein>
    <submittedName>
        <fullName evidence="8">Aromatic acid exporter family protein</fullName>
    </submittedName>
</protein>
<evidence type="ECO:0000256" key="4">
    <source>
        <dbReference type="ARBA" id="ARBA00023136"/>
    </source>
</evidence>
<dbReference type="Proteomes" id="UP001499979">
    <property type="component" value="Unassembled WGS sequence"/>
</dbReference>
<evidence type="ECO:0000256" key="5">
    <source>
        <dbReference type="SAM" id="MobiDB-lite"/>
    </source>
</evidence>
<accession>A0ABN1UGM8</accession>
<feature type="region of interest" description="Disordered" evidence="5">
    <location>
        <begin position="390"/>
        <end position="439"/>
    </location>
</feature>
<comment type="subcellular location">
    <subcellularLocation>
        <location evidence="1">Membrane</location>
        <topology evidence="1">Multi-pass membrane protein</topology>
    </subcellularLocation>
</comment>
<evidence type="ECO:0000259" key="7">
    <source>
        <dbReference type="Pfam" id="PF13515"/>
    </source>
</evidence>
<evidence type="ECO:0000313" key="9">
    <source>
        <dbReference type="Proteomes" id="UP001499979"/>
    </source>
</evidence>
<dbReference type="EMBL" id="BAAAJE010000016">
    <property type="protein sequence ID" value="GAA1150854.1"/>
    <property type="molecule type" value="Genomic_DNA"/>
</dbReference>
<comment type="caution">
    <text evidence="8">The sequence shown here is derived from an EMBL/GenBank/DDBJ whole genome shotgun (WGS) entry which is preliminary data.</text>
</comment>
<keyword evidence="2 6" id="KW-0812">Transmembrane</keyword>
<feature type="compositionally biased region" description="Basic residues" evidence="5">
    <location>
        <begin position="390"/>
        <end position="410"/>
    </location>
</feature>
<feature type="transmembrane region" description="Helical" evidence="6">
    <location>
        <begin position="55"/>
        <end position="73"/>
    </location>
</feature>
<evidence type="ECO:0000256" key="1">
    <source>
        <dbReference type="ARBA" id="ARBA00004141"/>
    </source>
</evidence>
<keyword evidence="4 6" id="KW-0472">Membrane</keyword>
<keyword evidence="3 6" id="KW-1133">Transmembrane helix</keyword>
<dbReference type="InterPro" id="IPR049453">
    <property type="entry name" value="Memb_transporter_dom"/>
</dbReference>
<organism evidence="8 9">
    <name type="scientific">Nocardioides aquiterrae</name>
    <dbReference type="NCBI Taxonomy" id="203799"/>
    <lineage>
        <taxon>Bacteria</taxon>
        <taxon>Bacillati</taxon>
        <taxon>Actinomycetota</taxon>
        <taxon>Actinomycetes</taxon>
        <taxon>Propionibacteriales</taxon>
        <taxon>Nocardioidaceae</taxon>
        <taxon>Nocardioides</taxon>
    </lineage>
</organism>
<feature type="domain" description="Integral membrane bound transporter" evidence="7">
    <location>
        <begin position="44"/>
        <end position="162"/>
    </location>
</feature>
<reference evidence="8 9" key="1">
    <citation type="journal article" date="2019" name="Int. J. Syst. Evol. Microbiol.">
        <title>The Global Catalogue of Microorganisms (GCM) 10K type strain sequencing project: providing services to taxonomists for standard genome sequencing and annotation.</title>
        <authorList>
            <consortium name="The Broad Institute Genomics Platform"/>
            <consortium name="The Broad Institute Genome Sequencing Center for Infectious Disease"/>
            <person name="Wu L."/>
            <person name="Ma J."/>
        </authorList>
    </citation>
    <scope>NUCLEOTIDE SEQUENCE [LARGE SCALE GENOMIC DNA]</scope>
    <source>
        <strain evidence="8 9">JCM 11813</strain>
    </source>
</reference>
<evidence type="ECO:0000256" key="2">
    <source>
        <dbReference type="ARBA" id="ARBA00022692"/>
    </source>
</evidence>
<sequence length="439" mass="47076">MMATVGVDWRGRIGREVRRLRVGWRGAVLWSLRITVAAVFSYVAALLLFPGTEPLLAPLTAMLVVQVTPVSLLASGLDRVVAVVVGVSLAVAFAAVVPLEWWSLGVLIFVSITIGQALRLRDNLIEVAISGMLVLGVGALGAGAAASQRIAETLVGAAIGIAANLLFPPRVPTADAGREIEGLADAVSDLLRRSADALERLVAEHEPVDAAAAAWLDDARRITHHDVPRVGAALLQAEQGRRLNVRAVGTPDLGPGLRHGLESLEHTALAVRSMYRALADATAGRPAWLEDETAGDVLLGLVQTFRELAAAVDAFGELVRLEAAPPGQSQSADFAALREAIAGLPEARARLEELSTVATDPELRELLVSVLSTVKRVERELDLAQRARRQLQLRRPQRHRPLPLRPHAARQRPDIFPESGPEAETVRMPVVERPADDDE</sequence>
<gene>
    <name evidence="8" type="ORF">GCM10009606_31830</name>
</gene>
<evidence type="ECO:0000256" key="3">
    <source>
        <dbReference type="ARBA" id="ARBA00022989"/>
    </source>
</evidence>
<feature type="transmembrane region" description="Helical" evidence="6">
    <location>
        <begin position="102"/>
        <end position="120"/>
    </location>
</feature>
<feature type="transmembrane region" description="Helical" evidence="6">
    <location>
        <begin position="127"/>
        <end position="146"/>
    </location>
</feature>
<name>A0ABN1UGM8_9ACTN</name>
<feature type="transmembrane region" description="Helical" evidence="6">
    <location>
        <begin position="80"/>
        <end position="96"/>
    </location>
</feature>
<evidence type="ECO:0000256" key="6">
    <source>
        <dbReference type="SAM" id="Phobius"/>
    </source>
</evidence>